<gene>
    <name evidence="12" type="ORF">CROST_025020</name>
</gene>
<dbReference type="InterPro" id="IPR043519">
    <property type="entry name" value="NT_sf"/>
</dbReference>
<dbReference type="Gene3D" id="1.10.3090.10">
    <property type="entry name" value="cca-adding enzyme, domain 2"/>
    <property type="match status" value="1"/>
</dbReference>
<dbReference type="RefSeq" id="WP_077835809.1">
    <property type="nucleotide sequence ID" value="NZ_CP096983.1"/>
</dbReference>
<keyword evidence="5" id="KW-0819">tRNA processing</keyword>
<dbReference type="PANTHER" id="PTHR47788">
    <property type="entry name" value="POLYA POLYMERASE"/>
    <property type="match status" value="1"/>
</dbReference>
<evidence type="ECO:0000256" key="4">
    <source>
        <dbReference type="ARBA" id="ARBA00022679"/>
    </source>
</evidence>
<evidence type="ECO:0000256" key="5">
    <source>
        <dbReference type="ARBA" id="ARBA00022694"/>
    </source>
</evidence>
<dbReference type="PANTHER" id="PTHR47788:SF1">
    <property type="entry name" value="A-ADDING TRNA NUCLEOTIDYLTRANSFERASE"/>
    <property type="match status" value="1"/>
</dbReference>
<dbReference type="KEGG" id="crw:CROST_025020"/>
<keyword evidence="4 11" id="KW-0808">Transferase</keyword>
<evidence type="ECO:0000256" key="11">
    <source>
        <dbReference type="RuleBase" id="RU003953"/>
    </source>
</evidence>
<organism evidence="12 13">
    <name type="scientific">Clostridium felsineum</name>
    <dbReference type="NCBI Taxonomy" id="36839"/>
    <lineage>
        <taxon>Bacteria</taxon>
        <taxon>Bacillati</taxon>
        <taxon>Bacillota</taxon>
        <taxon>Clostridia</taxon>
        <taxon>Eubacteriales</taxon>
        <taxon>Clostridiaceae</taxon>
        <taxon>Clostridium</taxon>
    </lineage>
</organism>
<dbReference type="Pfam" id="PF01743">
    <property type="entry name" value="PolyA_pol"/>
    <property type="match status" value="1"/>
</dbReference>
<dbReference type="InterPro" id="IPR052390">
    <property type="entry name" value="tRNA_nt/polyA_polymerase"/>
</dbReference>
<sequence>MNIYKGFNENEISALEDIKNACICKKIKAYIIGGAVRDSILKVKTKDIDLCIEENPLSIIKSLKSLKDYVYYEKFQTATLYFNNNVNVDLIRCRKETYLQDGMLPIVEPATIVDDIYRRDFTVNALAYDIIEDEIIDIYEGINNINNKIIKSIHKNSYKEDCTRIFRAIKYSVRYDFKIVDDFIFEELIEKNILDTISVERYVKELYLICGEDKWVEMLRKCCKYGIIALDFNALGKNVLNSNQNEKFLNMIYCSKDKRLNKALIKNSFLNKELLNPIRKFVLNRKKVEEGLLKAQNNYDIYVVLKGMTKYELMLFSWNKNIEYKIHNYVNNIVKFHKVMGGEEIKKIIQSDGKIIGVIKENILRRNLNMLINFNYSTKNMGEILYDIEHKYR</sequence>
<evidence type="ECO:0000256" key="10">
    <source>
        <dbReference type="ARBA" id="ARBA00022884"/>
    </source>
</evidence>
<reference evidence="12 13" key="1">
    <citation type="submission" date="2022-04" db="EMBL/GenBank/DDBJ databases">
        <title>Genome sequence of C. roseum typestrain.</title>
        <authorList>
            <person name="Poehlein A."/>
            <person name="Schoch T."/>
            <person name="Duerre P."/>
            <person name="Daniel R."/>
        </authorList>
    </citation>
    <scope>NUCLEOTIDE SEQUENCE [LARGE SCALE GENOMIC DNA]</scope>
    <source>
        <strain evidence="12 13">DSM 7320</strain>
    </source>
</reference>
<keyword evidence="8" id="KW-0547">Nucleotide-binding</keyword>
<dbReference type="GO" id="GO:0046872">
    <property type="term" value="F:metal ion binding"/>
    <property type="evidence" value="ECO:0007669"/>
    <property type="project" value="UniProtKB-KW"/>
</dbReference>
<evidence type="ECO:0000256" key="6">
    <source>
        <dbReference type="ARBA" id="ARBA00022695"/>
    </source>
</evidence>
<evidence type="ECO:0000313" key="12">
    <source>
        <dbReference type="EMBL" id="URZ11785.1"/>
    </source>
</evidence>
<evidence type="ECO:0000256" key="9">
    <source>
        <dbReference type="ARBA" id="ARBA00022842"/>
    </source>
</evidence>
<evidence type="ECO:0000256" key="2">
    <source>
        <dbReference type="ARBA" id="ARBA00007265"/>
    </source>
</evidence>
<dbReference type="EC" id="2.7.7.-" evidence="12"/>
<dbReference type="SUPFAM" id="SSF81891">
    <property type="entry name" value="Poly A polymerase C-terminal region-like"/>
    <property type="match status" value="1"/>
</dbReference>
<dbReference type="GO" id="GO:0016779">
    <property type="term" value="F:nucleotidyltransferase activity"/>
    <property type="evidence" value="ECO:0007669"/>
    <property type="project" value="UniProtKB-KW"/>
</dbReference>
<keyword evidence="7" id="KW-0479">Metal-binding</keyword>
<keyword evidence="13" id="KW-1185">Reference proteome</keyword>
<comment type="cofactor">
    <cofactor evidence="1">
        <name>Mg(2+)</name>
        <dbReference type="ChEBI" id="CHEBI:18420"/>
    </cofactor>
</comment>
<keyword evidence="9" id="KW-0460">Magnesium</keyword>
<dbReference type="Proteomes" id="UP000190951">
    <property type="component" value="Chromosome"/>
</dbReference>
<evidence type="ECO:0000256" key="7">
    <source>
        <dbReference type="ARBA" id="ARBA00022723"/>
    </source>
</evidence>
<dbReference type="GO" id="GO:0000166">
    <property type="term" value="F:nucleotide binding"/>
    <property type="evidence" value="ECO:0007669"/>
    <property type="project" value="UniProtKB-KW"/>
</dbReference>
<comment type="similarity">
    <text evidence="2 11">Belongs to the tRNA nucleotidyltransferase/poly(A) polymerase family.</text>
</comment>
<dbReference type="STRING" id="84029.CROST_24830"/>
<dbReference type="EMBL" id="CP096983">
    <property type="protein sequence ID" value="URZ11785.1"/>
    <property type="molecule type" value="Genomic_DNA"/>
</dbReference>
<dbReference type="SUPFAM" id="SSF81301">
    <property type="entry name" value="Nucleotidyltransferase"/>
    <property type="match status" value="1"/>
</dbReference>
<dbReference type="GO" id="GO:0000049">
    <property type="term" value="F:tRNA binding"/>
    <property type="evidence" value="ECO:0007669"/>
    <property type="project" value="UniProtKB-KW"/>
</dbReference>
<evidence type="ECO:0000313" key="13">
    <source>
        <dbReference type="Proteomes" id="UP000190951"/>
    </source>
</evidence>
<keyword evidence="10 11" id="KW-0694">RNA-binding</keyword>
<name>A0A1S8LPG9_9CLOT</name>
<evidence type="ECO:0000256" key="8">
    <source>
        <dbReference type="ARBA" id="ARBA00022741"/>
    </source>
</evidence>
<keyword evidence="6 12" id="KW-0548">Nucleotidyltransferase</keyword>
<keyword evidence="3" id="KW-0820">tRNA-binding</keyword>
<evidence type="ECO:0000256" key="3">
    <source>
        <dbReference type="ARBA" id="ARBA00022555"/>
    </source>
</evidence>
<dbReference type="AlphaFoldDB" id="A0A1S8LPG9"/>
<dbReference type="Gene3D" id="3.30.460.10">
    <property type="entry name" value="Beta Polymerase, domain 2"/>
    <property type="match status" value="1"/>
</dbReference>
<evidence type="ECO:0000256" key="1">
    <source>
        <dbReference type="ARBA" id="ARBA00001946"/>
    </source>
</evidence>
<proteinExistence type="inferred from homology"/>
<dbReference type="InterPro" id="IPR002646">
    <property type="entry name" value="PolA_pol_head_dom"/>
</dbReference>
<dbReference type="GO" id="GO:0008033">
    <property type="term" value="P:tRNA processing"/>
    <property type="evidence" value="ECO:0007669"/>
    <property type="project" value="UniProtKB-KW"/>
</dbReference>
<accession>A0A1S8LPG9</accession>
<protein>
    <submittedName>
        <fullName evidence="12">A-adding tRNA nucleotidyltransferase</fullName>
        <ecNumber evidence="12">2.7.7.-</ecNumber>
    </submittedName>
</protein>
<dbReference type="CDD" id="cd05398">
    <property type="entry name" value="NT_ClassII-CCAase"/>
    <property type="match status" value="1"/>
</dbReference>